<evidence type="ECO:0000313" key="1">
    <source>
        <dbReference type="EMBL" id="MBD8040849.1"/>
    </source>
</evidence>
<proteinExistence type="predicted"/>
<dbReference type="RefSeq" id="WP_022039281.1">
    <property type="nucleotide sequence ID" value="NZ_JACSPP010000031.1"/>
</dbReference>
<comment type="caution">
    <text evidence="1">The sequence shown here is derived from an EMBL/GenBank/DDBJ whole genome shotgun (WGS) entry which is preliminary data.</text>
</comment>
<dbReference type="Pfam" id="PF19555">
    <property type="entry name" value="DUF6078"/>
    <property type="match status" value="1"/>
</dbReference>
<dbReference type="EMBL" id="JACSPP010000031">
    <property type="protein sequence ID" value="MBD8040849.1"/>
    <property type="molecule type" value="Genomic_DNA"/>
</dbReference>
<reference evidence="1 2" key="1">
    <citation type="submission" date="2020-08" db="EMBL/GenBank/DDBJ databases">
        <title>A Genomic Blueprint of the Chicken Gut Microbiome.</title>
        <authorList>
            <person name="Gilroy R."/>
            <person name="Ravi A."/>
            <person name="Getino M."/>
            <person name="Pursley I."/>
            <person name="Horton D.L."/>
            <person name="Alikhan N.-F."/>
            <person name="Baker D."/>
            <person name="Gharbi K."/>
            <person name="Hall N."/>
            <person name="Watson M."/>
            <person name="Adriaenssens E.M."/>
            <person name="Foster-Nyarko E."/>
            <person name="Jarju S."/>
            <person name="Secka A."/>
            <person name="Antonio M."/>
            <person name="Oren A."/>
            <person name="Chaudhuri R."/>
            <person name="La Ragione R.M."/>
            <person name="Hildebrand F."/>
            <person name="Pallen M.J."/>
        </authorList>
    </citation>
    <scope>NUCLEOTIDE SEQUENCE [LARGE SCALE GENOMIC DNA]</scope>
    <source>
        <strain evidence="1 2">Sa1CVN1</strain>
    </source>
</reference>
<protein>
    <submittedName>
        <fullName evidence="1">Uncharacterized protein</fullName>
    </submittedName>
</protein>
<organism evidence="1 2">
    <name type="scientific">Phocaeicola intestinalis</name>
    <dbReference type="NCBI Taxonomy" id="2762212"/>
    <lineage>
        <taxon>Bacteria</taxon>
        <taxon>Pseudomonadati</taxon>
        <taxon>Bacteroidota</taxon>
        <taxon>Bacteroidia</taxon>
        <taxon>Bacteroidales</taxon>
        <taxon>Bacteroidaceae</taxon>
        <taxon>Phocaeicola</taxon>
    </lineage>
</organism>
<dbReference type="Proteomes" id="UP000620874">
    <property type="component" value="Unassembled WGS sequence"/>
</dbReference>
<name>A0ABR8Y9H3_9BACT</name>
<dbReference type="InterPro" id="IPR045724">
    <property type="entry name" value="DUF6078"/>
</dbReference>
<gene>
    <name evidence="1" type="ORF">H9625_10465</name>
</gene>
<evidence type="ECO:0000313" key="2">
    <source>
        <dbReference type="Proteomes" id="UP000620874"/>
    </source>
</evidence>
<sequence>MIKELDYSIVPKRFGHCLNGNCKRADKCLRYQVTKFIPEDVRYVCMLNPQWKQTGKKCTEFLDDTPVKYAYGWSKMFDKLMHEKAMAIKNDLLCSFGKNLFYRLKRHERAFTPQAQDYVRMVFRKYGIAEEPEYDYCQYEYTWKKE</sequence>
<accession>A0ABR8Y9H3</accession>
<keyword evidence="2" id="KW-1185">Reference proteome</keyword>